<dbReference type="Proteomes" id="UP001499854">
    <property type="component" value="Unassembled WGS sequence"/>
</dbReference>
<keyword evidence="2" id="KW-1185">Reference proteome</keyword>
<name>A0ABN2R5Q7_9ACTN</name>
<organism evidence="1 2">
    <name type="scientific">Catenulispora subtropica</name>
    <dbReference type="NCBI Taxonomy" id="450798"/>
    <lineage>
        <taxon>Bacteria</taxon>
        <taxon>Bacillati</taxon>
        <taxon>Actinomycetota</taxon>
        <taxon>Actinomycetes</taxon>
        <taxon>Catenulisporales</taxon>
        <taxon>Catenulisporaceae</taxon>
        <taxon>Catenulispora</taxon>
    </lineage>
</organism>
<reference evidence="1 2" key="1">
    <citation type="journal article" date="2019" name="Int. J. Syst. Evol. Microbiol.">
        <title>The Global Catalogue of Microorganisms (GCM) 10K type strain sequencing project: providing services to taxonomists for standard genome sequencing and annotation.</title>
        <authorList>
            <consortium name="The Broad Institute Genomics Platform"/>
            <consortium name="The Broad Institute Genome Sequencing Center for Infectious Disease"/>
            <person name="Wu L."/>
            <person name="Ma J."/>
        </authorList>
    </citation>
    <scope>NUCLEOTIDE SEQUENCE [LARGE SCALE GENOMIC DNA]</scope>
    <source>
        <strain evidence="1 2">JCM 16013</strain>
    </source>
</reference>
<dbReference type="EMBL" id="BAAAQM010000009">
    <property type="protein sequence ID" value="GAA1964143.1"/>
    <property type="molecule type" value="Genomic_DNA"/>
</dbReference>
<proteinExistence type="predicted"/>
<dbReference type="RefSeq" id="WP_344656872.1">
    <property type="nucleotide sequence ID" value="NZ_BAAAQM010000009.1"/>
</dbReference>
<gene>
    <name evidence="1" type="ORF">GCM10009838_21740</name>
</gene>
<protein>
    <submittedName>
        <fullName evidence="1">Uncharacterized protein</fullName>
    </submittedName>
</protein>
<evidence type="ECO:0000313" key="2">
    <source>
        <dbReference type="Proteomes" id="UP001499854"/>
    </source>
</evidence>
<sequence>MPVREAGRPPRLADLPADIGELVVCASPTDDVAAGIGRARLGFGDLRGVAVGGGSDADDEHVLVAELPRRTAPLAALVAELLDEE</sequence>
<comment type="caution">
    <text evidence="1">The sequence shown here is derived from an EMBL/GenBank/DDBJ whole genome shotgun (WGS) entry which is preliminary data.</text>
</comment>
<evidence type="ECO:0000313" key="1">
    <source>
        <dbReference type="EMBL" id="GAA1964143.1"/>
    </source>
</evidence>
<accession>A0ABN2R5Q7</accession>